<name>A0ABT8LFB3_9BACT</name>
<evidence type="ECO:0000313" key="2">
    <source>
        <dbReference type="EMBL" id="MDN5215450.1"/>
    </source>
</evidence>
<dbReference type="EMBL" id="JAUJEB010000006">
    <property type="protein sequence ID" value="MDN5215450.1"/>
    <property type="molecule type" value="Genomic_DNA"/>
</dbReference>
<reference evidence="2" key="1">
    <citation type="submission" date="2023-06" db="EMBL/GenBank/DDBJ databases">
        <title>Genomic of Agaribacillus aureum.</title>
        <authorList>
            <person name="Wang G."/>
        </authorList>
    </citation>
    <scope>NUCLEOTIDE SEQUENCE</scope>
    <source>
        <strain evidence="2">BMA12</strain>
    </source>
</reference>
<dbReference type="Pfam" id="PF02620">
    <property type="entry name" value="YceD"/>
    <property type="match status" value="1"/>
</dbReference>
<organism evidence="2 3">
    <name type="scientific">Agaribacillus aureus</name>
    <dbReference type="NCBI Taxonomy" id="3051825"/>
    <lineage>
        <taxon>Bacteria</taxon>
        <taxon>Pseudomonadati</taxon>
        <taxon>Bacteroidota</taxon>
        <taxon>Cytophagia</taxon>
        <taxon>Cytophagales</taxon>
        <taxon>Splendidivirgaceae</taxon>
        <taxon>Agaribacillus</taxon>
    </lineage>
</organism>
<feature type="region of interest" description="Disordered" evidence="1">
    <location>
        <begin position="148"/>
        <end position="176"/>
    </location>
</feature>
<dbReference type="InterPro" id="IPR003772">
    <property type="entry name" value="YceD"/>
</dbReference>
<sequence length="188" mass="21705">MEHRELKGWDIEIFKLQNKSYDFDFAVDDSFFQAFDDSLISKGKAAVKTTLKKSETFIEVNIQIDGVVELICDRSLENFDFPLSVSQDLIFKFGEEEKELDDFMMQITKNTTHINLAQFIYEFISLSIPMKKLHPRFMDLDETQEEDGLIYSSDDKAADNPAGEASPGNDDGIDPRWKKLKELKNTKQ</sequence>
<keyword evidence="3" id="KW-1185">Reference proteome</keyword>
<dbReference type="RefSeq" id="WP_346760780.1">
    <property type="nucleotide sequence ID" value="NZ_JAUJEB010000006.1"/>
</dbReference>
<proteinExistence type="predicted"/>
<dbReference type="Proteomes" id="UP001172083">
    <property type="component" value="Unassembled WGS sequence"/>
</dbReference>
<comment type="caution">
    <text evidence="2">The sequence shown here is derived from an EMBL/GenBank/DDBJ whole genome shotgun (WGS) entry which is preliminary data.</text>
</comment>
<evidence type="ECO:0000313" key="3">
    <source>
        <dbReference type="Proteomes" id="UP001172083"/>
    </source>
</evidence>
<gene>
    <name evidence="2" type="ORF">QQ020_25445</name>
</gene>
<evidence type="ECO:0000256" key="1">
    <source>
        <dbReference type="SAM" id="MobiDB-lite"/>
    </source>
</evidence>
<accession>A0ABT8LFB3</accession>
<protein>
    <submittedName>
        <fullName evidence="2">DUF177 domain-containing protein</fullName>
    </submittedName>
</protein>